<comment type="caution">
    <text evidence="13">The sequence shown here is derived from an EMBL/GenBank/DDBJ whole genome shotgun (WGS) entry which is preliminary data.</text>
</comment>
<evidence type="ECO:0000256" key="2">
    <source>
        <dbReference type="ARBA" id="ARBA00004651"/>
    </source>
</evidence>
<feature type="transmembrane region" description="Helical" evidence="10">
    <location>
        <begin position="276"/>
        <end position="295"/>
    </location>
</feature>
<dbReference type="InterPro" id="IPR050980">
    <property type="entry name" value="2C_sensor_his_kinase"/>
</dbReference>
<dbReference type="InterPro" id="IPR005467">
    <property type="entry name" value="His_kinase_dom"/>
</dbReference>
<keyword evidence="10" id="KW-0812">Transmembrane</keyword>
<reference evidence="13 14" key="1">
    <citation type="submission" date="2020-08" db="EMBL/GenBank/DDBJ databases">
        <title>Genomic Encyclopedia of Type Strains, Phase IV (KMG-V): Genome sequencing to study the core and pangenomes of soil and plant-associated prokaryotes.</title>
        <authorList>
            <person name="Whitman W."/>
        </authorList>
    </citation>
    <scope>NUCLEOTIDE SEQUENCE [LARGE SCALE GENOMIC DNA]</scope>
    <source>
        <strain evidence="13 14">M8UP14</strain>
    </source>
</reference>
<dbReference type="Pfam" id="PF00512">
    <property type="entry name" value="HisKA"/>
    <property type="match status" value="1"/>
</dbReference>
<keyword evidence="9" id="KW-0067">ATP-binding</keyword>
<keyword evidence="4" id="KW-1003">Cell membrane</keyword>
<evidence type="ECO:0000256" key="9">
    <source>
        <dbReference type="ARBA" id="ARBA00022840"/>
    </source>
</evidence>
<dbReference type="InterPro" id="IPR003594">
    <property type="entry name" value="HATPase_dom"/>
</dbReference>
<dbReference type="InterPro" id="IPR036890">
    <property type="entry name" value="HATPase_C_sf"/>
</dbReference>
<dbReference type="SMART" id="SM00387">
    <property type="entry name" value="HATPase_c"/>
    <property type="match status" value="1"/>
</dbReference>
<evidence type="ECO:0000256" key="4">
    <source>
        <dbReference type="ARBA" id="ARBA00022475"/>
    </source>
</evidence>
<comment type="catalytic activity">
    <reaction evidence="1">
        <text>ATP + protein L-histidine = ADP + protein N-phospho-L-histidine.</text>
        <dbReference type="EC" id="2.7.13.3"/>
    </reaction>
</comment>
<keyword evidence="6" id="KW-0808">Transferase</keyword>
<dbReference type="GO" id="GO:0005886">
    <property type="term" value="C:plasma membrane"/>
    <property type="evidence" value="ECO:0007669"/>
    <property type="project" value="UniProtKB-SubCell"/>
</dbReference>
<dbReference type="PANTHER" id="PTHR44936">
    <property type="entry name" value="SENSOR PROTEIN CREC"/>
    <property type="match status" value="1"/>
</dbReference>
<dbReference type="InterPro" id="IPR036097">
    <property type="entry name" value="HisK_dim/P_sf"/>
</dbReference>
<protein>
    <recommendedName>
        <fullName evidence="3">histidine kinase</fullName>
        <ecNumber evidence="3">2.7.13.3</ecNumber>
    </recommendedName>
</protein>
<dbReference type="InterPro" id="IPR003660">
    <property type="entry name" value="HAMP_dom"/>
</dbReference>
<evidence type="ECO:0000256" key="10">
    <source>
        <dbReference type="SAM" id="Phobius"/>
    </source>
</evidence>
<dbReference type="InterPro" id="IPR004358">
    <property type="entry name" value="Sig_transdc_His_kin-like_C"/>
</dbReference>
<dbReference type="CDD" id="cd00075">
    <property type="entry name" value="HATPase"/>
    <property type="match status" value="1"/>
</dbReference>
<dbReference type="SUPFAM" id="SSF158472">
    <property type="entry name" value="HAMP domain-like"/>
    <property type="match status" value="1"/>
</dbReference>
<dbReference type="CDD" id="cd06225">
    <property type="entry name" value="HAMP"/>
    <property type="match status" value="1"/>
</dbReference>
<dbReference type="GO" id="GO:0000155">
    <property type="term" value="F:phosphorelay sensor kinase activity"/>
    <property type="evidence" value="ECO:0007669"/>
    <property type="project" value="InterPro"/>
</dbReference>
<gene>
    <name evidence="13" type="ORF">HDF16_004416</name>
</gene>
<organism evidence="13 14">
    <name type="scientific">Granulicella aggregans</name>
    <dbReference type="NCBI Taxonomy" id="474949"/>
    <lineage>
        <taxon>Bacteria</taxon>
        <taxon>Pseudomonadati</taxon>
        <taxon>Acidobacteriota</taxon>
        <taxon>Terriglobia</taxon>
        <taxon>Terriglobales</taxon>
        <taxon>Acidobacteriaceae</taxon>
        <taxon>Granulicella</taxon>
    </lineage>
</organism>
<feature type="domain" description="Histidine kinase" evidence="11">
    <location>
        <begin position="366"/>
        <end position="577"/>
    </location>
</feature>
<dbReference type="AlphaFoldDB" id="A0A7W8E6X1"/>
<dbReference type="Proteomes" id="UP000540989">
    <property type="component" value="Unassembled WGS sequence"/>
</dbReference>
<dbReference type="SUPFAM" id="SSF47384">
    <property type="entry name" value="Homodimeric domain of signal transducing histidine kinase"/>
    <property type="match status" value="1"/>
</dbReference>
<keyword evidence="7" id="KW-0547">Nucleotide-binding</keyword>
<dbReference type="Pfam" id="PF02518">
    <property type="entry name" value="HATPase_c"/>
    <property type="match status" value="1"/>
</dbReference>
<keyword evidence="10" id="KW-1133">Transmembrane helix</keyword>
<evidence type="ECO:0000256" key="8">
    <source>
        <dbReference type="ARBA" id="ARBA00022777"/>
    </source>
</evidence>
<dbReference type="GO" id="GO:0005524">
    <property type="term" value="F:ATP binding"/>
    <property type="evidence" value="ECO:0007669"/>
    <property type="project" value="UniProtKB-KW"/>
</dbReference>
<keyword evidence="8 13" id="KW-0418">Kinase</keyword>
<dbReference type="PROSITE" id="PS50109">
    <property type="entry name" value="HIS_KIN"/>
    <property type="match status" value="1"/>
</dbReference>
<dbReference type="Gene3D" id="6.10.340.10">
    <property type="match status" value="1"/>
</dbReference>
<evidence type="ECO:0000313" key="13">
    <source>
        <dbReference type="EMBL" id="MBB5059690.1"/>
    </source>
</evidence>
<dbReference type="InterPro" id="IPR003661">
    <property type="entry name" value="HisK_dim/P_dom"/>
</dbReference>
<feature type="domain" description="HAMP" evidence="12">
    <location>
        <begin position="297"/>
        <end position="349"/>
    </location>
</feature>
<dbReference type="PROSITE" id="PS50885">
    <property type="entry name" value="HAMP"/>
    <property type="match status" value="1"/>
</dbReference>
<keyword evidence="14" id="KW-1185">Reference proteome</keyword>
<proteinExistence type="predicted"/>
<dbReference type="EC" id="2.7.13.3" evidence="3"/>
<dbReference type="Gene3D" id="3.30.565.10">
    <property type="entry name" value="Histidine kinase-like ATPase, C-terminal domain"/>
    <property type="match status" value="1"/>
</dbReference>
<evidence type="ECO:0000256" key="1">
    <source>
        <dbReference type="ARBA" id="ARBA00000085"/>
    </source>
</evidence>
<dbReference type="PANTHER" id="PTHR44936:SF10">
    <property type="entry name" value="SENSOR PROTEIN RSTB"/>
    <property type="match status" value="1"/>
</dbReference>
<evidence type="ECO:0000259" key="12">
    <source>
        <dbReference type="PROSITE" id="PS50885"/>
    </source>
</evidence>
<dbReference type="SMART" id="SM00304">
    <property type="entry name" value="HAMP"/>
    <property type="match status" value="1"/>
</dbReference>
<keyword evidence="10" id="KW-0472">Membrane</keyword>
<accession>A0A7W8E6X1</accession>
<dbReference type="RefSeq" id="WP_246409539.1">
    <property type="nucleotide sequence ID" value="NZ_JACHIP010000006.1"/>
</dbReference>
<dbReference type="SUPFAM" id="SSF55874">
    <property type="entry name" value="ATPase domain of HSP90 chaperone/DNA topoisomerase II/histidine kinase"/>
    <property type="match status" value="1"/>
</dbReference>
<comment type="subcellular location">
    <subcellularLocation>
        <location evidence="2">Cell membrane</location>
        <topology evidence="2">Multi-pass membrane protein</topology>
    </subcellularLocation>
</comment>
<name>A0A7W8E6X1_9BACT</name>
<sequence length="612" mass="66875">MKRWRMRTTLMVSLLAVSLGLTATCLLIIRLSVGREIQLGLNADISHSLNTFSNEADQRNQMLAREASLLADLPSLKALLATQDRQTIQDGSGDFWTTSGSDFFALSATDGKLFTYANRGPALKEAQVTQGLGQCMSAPKETCLVALGDRLYQLSIQPLYFGPAINGSQLGWVAIGYAVDQEVARQISDVATAEVVFLINGKISATTLPPDRRPDLESQTGLLHQAQGTPQSVRLRGESYTGTAVSLPSPGNDSIELVVLKSYDRASNYLRRVNRWIVTLGVCALLIGLLLAAAISRTVTRPVEALVAGTRALGRGDFHYRFSTDGAVEVRELSLAFERMRGELQRTQNELLESDRLATIGRMASSISHDLRHHLSAIYANAEFMSLARSGEEERIELLLEVKEAVRDMTDLIESLLLFSQTGQPLQLHTESLSQIIERTVHSVRQHPECRDVRIVIAPSQRVEVPVDGPKLGRAIYNLVLNACQASRKGAVQPTVTVALSENEEIIQISVTDTGTGVPAAIRDTLFQPFVSSGKVNGTGLGLTVAQHIAQEHGGEVKVEDISTEETTFSIILYKKSLPTPEAASMNRRNTAALLRERSTHDEQVESTQEKP</sequence>
<evidence type="ECO:0000313" key="14">
    <source>
        <dbReference type="Proteomes" id="UP000540989"/>
    </source>
</evidence>
<dbReference type="EMBL" id="JACHIP010000006">
    <property type="protein sequence ID" value="MBB5059690.1"/>
    <property type="molecule type" value="Genomic_DNA"/>
</dbReference>
<evidence type="ECO:0000259" key="11">
    <source>
        <dbReference type="PROSITE" id="PS50109"/>
    </source>
</evidence>
<evidence type="ECO:0000256" key="6">
    <source>
        <dbReference type="ARBA" id="ARBA00022679"/>
    </source>
</evidence>
<dbReference type="PRINTS" id="PR00344">
    <property type="entry name" value="BCTRLSENSOR"/>
</dbReference>
<evidence type="ECO:0000256" key="7">
    <source>
        <dbReference type="ARBA" id="ARBA00022741"/>
    </source>
</evidence>
<dbReference type="CDD" id="cd00082">
    <property type="entry name" value="HisKA"/>
    <property type="match status" value="1"/>
</dbReference>
<dbReference type="Pfam" id="PF00672">
    <property type="entry name" value="HAMP"/>
    <property type="match status" value="1"/>
</dbReference>
<dbReference type="Gene3D" id="1.10.287.130">
    <property type="match status" value="1"/>
</dbReference>
<dbReference type="SMART" id="SM00388">
    <property type="entry name" value="HisKA"/>
    <property type="match status" value="1"/>
</dbReference>
<evidence type="ECO:0000256" key="5">
    <source>
        <dbReference type="ARBA" id="ARBA00022553"/>
    </source>
</evidence>
<keyword evidence="5" id="KW-0597">Phosphoprotein</keyword>
<evidence type="ECO:0000256" key="3">
    <source>
        <dbReference type="ARBA" id="ARBA00012438"/>
    </source>
</evidence>